<evidence type="ECO:0000259" key="9">
    <source>
        <dbReference type="PROSITE" id="PS50928"/>
    </source>
</evidence>
<dbReference type="GO" id="GO:0015871">
    <property type="term" value="P:choline transport"/>
    <property type="evidence" value="ECO:0007669"/>
    <property type="project" value="TreeGrafter"/>
</dbReference>
<feature type="transmembrane region" description="Helical" evidence="8">
    <location>
        <begin position="453"/>
        <end position="486"/>
    </location>
</feature>
<accession>A0A381U2H9</accession>
<evidence type="ECO:0000256" key="3">
    <source>
        <dbReference type="ARBA" id="ARBA00022448"/>
    </source>
</evidence>
<sequence length="686" mass="76039">MNYLTNHPKLLQFFGLLVVFFLLCLFINPSENNIFWRLPSLIAGLPLLINTSVEYLMFDWMPLEVWDPEIEEFEQKPLLKEVTRAISVSILFLIGLIREIVLGGVKTIVTFTSWDFVSENKWAHWPALPWTVVAGGAIILGHKLQGKGLAMLAGFSTIYIAVFGQWEPSMETLSFVLIAAPISVVLGLVLGIWAYKNRKVEATLNPLLNVMQTMPHFSYLVPVMVFFGIGDHAGAIATIIFATPPMVRLTVLGLKRVSPEVLEAGMMSGCGNFQLLFKVLIPTARRDILIGVNQVIMQCLAMAVIASFIGAKGLGFNLLLALNGLRIGQAIEQGICIVLIAVVLDRMSLAWANKQTDYFADLTFIKRHKYSLLFLVIFVVGTVLAYIGTFFFREGFNYLYIVPHNKGITTENFWQTGVDWLWDTFFYTLTGFKVFLITKVLMPMKAAYLSMPVVATFVLTMGIGYIIGGIRTSIIVGGFLLFIALTEWWDRALITAYMLTFGVIVSAIIGITVGTLCAQKSYTTKFILLVCDTLQTFPSFIYLIPVIMLFGVNDLSVLTAVIVFATIPATRYTVEGLRSVPSSLHDAGSMSGVNRLQRWIKIELPMSFPHMMLGINQTVVFALFMVIIGAMIGTDDLGQFILKALSDKNGTGNGLTLGLCVAFIGLAVDQVIRTWATERKKVLGLD</sequence>
<evidence type="ECO:0000256" key="2">
    <source>
        <dbReference type="ARBA" id="ARBA00004236"/>
    </source>
</evidence>
<feature type="transmembrane region" description="Helical" evidence="8">
    <location>
        <begin position="172"/>
        <end position="195"/>
    </location>
</feature>
<name>A0A381U2H9_9ZZZZ</name>
<dbReference type="EMBL" id="UINC01005613">
    <property type="protein sequence ID" value="SVA22436.1"/>
    <property type="molecule type" value="Genomic_DNA"/>
</dbReference>
<dbReference type="SUPFAM" id="SSF161098">
    <property type="entry name" value="MetI-like"/>
    <property type="match status" value="2"/>
</dbReference>
<keyword evidence="4" id="KW-1003">Cell membrane</keyword>
<dbReference type="CDD" id="cd06261">
    <property type="entry name" value="TM_PBP2"/>
    <property type="match status" value="2"/>
</dbReference>
<feature type="transmembrane region" description="Helical" evidence="8">
    <location>
        <begin position="10"/>
        <end position="28"/>
    </location>
</feature>
<dbReference type="GO" id="GO:0005275">
    <property type="term" value="F:amine transmembrane transporter activity"/>
    <property type="evidence" value="ECO:0007669"/>
    <property type="project" value="TreeGrafter"/>
</dbReference>
<evidence type="ECO:0000313" key="10">
    <source>
        <dbReference type="EMBL" id="SVA22436.1"/>
    </source>
</evidence>
<reference evidence="10" key="1">
    <citation type="submission" date="2018-05" db="EMBL/GenBank/DDBJ databases">
        <authorList>
            <person name="Lanie J.A."/>
            <person name="Ng W.-L."/>
            <person name="Kazmierczak K.M."/>
            <person name="Andrzejewski T.M."/>
            <person name="Davidsen T.M."/>
            <person name="Wayne K.J."/>
            <person name="Tettelin H."/>
            <person name="Glass J.I."/>
            <person name="Rusch D."/>
            <person name="Podicherti R."/>
            <person name="Tsui H.-C.T."/>
            <person name="Winkler M.E."/>
        </authorList>
    </citation>
    <scope>NUCLEOTIDE SEQUENCE</scope>
</reference>
<feature type="transmembrane region" description="Helical" evidence="8">
    <location>
        <begin position="288"/>
        <end position="310"/>
    </location>
</feature>
<dbReference type="AlphaFoldDB" id="A0A381U2H9"/>
<evidence type="ECO:0000256" key="1">
    <source>
        <dbReference type="ARBA" id="ARBA00004141"/>
    </source>
</evidence>
<keyword evidence="6 8" id="KW-1133">Transmembrane helix</keyword>
<feature type="transmembrane region" description="Helical" evidence="8">
    <location>
        <begin position="148"/>
        <end position="166"/>
    </location>
</feature>
<dbReference type="InterPro" id="IPR000515">
    <property type="entry name" value="MetI-like"/>
</dbReference>
<feature type="transmembrane region" description="Helical" evidence="8">
    <location>
        <begin position="611"/>
        <end position="632"/>
    </location>
</feature>
<feature type="domain" description="ABC transmembrane type-1" evidence="9">
    <location>
        <begin position="492"/>
        <end position="672"/>
    </location>
</feature>
<feature type="transmembrane region" description="Helical" evidence="8">
    <location>
        <begin position="82"/>
        <end position="102"/>
    </location>
</feature>
<dbReference type="InterPro" id="IPR035906">
    <property type="entry name" value="MetI-like_sf"/>
</dbReference>
<feature type="transmembrane region" description="Helical" evidence="8">
    <location>
        <begin position="420"/>
        <end position="441"/>
    </location>
</feature>
<feature type="transmembrane region" description="Helical" evidence="8">
    <location>
        <begin position="492"/>
        <end position="514"/>
    </location>
</feature>
<evidence type="ECO:0000256" key="5">
    <source>
        <dbReference type="ARBA" id="ARBA00022692"/>
    </source>
</evidence>
<feature type="transmembrane region" description="Helical" evidence="8">
    <location>
        <begin position="330"/>
        <end position="349"/>
    </location>
</feature>
<dbReference type="Pfam" id="PF00528">
    <property type="entry name" value="BPD_transp_1"/>
    <property type="match status" value="2"/>
</dbReference>
<dbReference type="GO" id="GO:0043190">
    <property type="term" value="C:ATP-binding cassette (ABC) transporter complex"/>
    <property type="evidence" value="ECO:0007669"/>
    <property type="project" value="TreeGrafter"/>
</dbReference>
<feature type="transmembrane region" description="Helical" evidence="8">
    <location>
        <begin position="34"/>
        <end position="53"/>
    </location>
</feature>
<evidence type="ECO:0000256" key="4">
    <source>
        <dbReference type="ARBA" id="ARBA00022475"/>
    </source>
</evidence>
<feature type="transmembrane region" description="Helical" evidence="8">
    <location>
        <begin position="122"/>
        <end position="141"/>
    </location>
</feature>
<dbReference type="FunFam" id="1.10.3720.10:FF:000001">
    <property type="entry name" value="Glycine betaine ABC transporter, permease"/>
    <property type="match status" value="1"/>
</dbReference>
<dbReference type="PROSITE" id="PS50928">
    <property type="entry name" value="ABC_TM1"/>
    <property type="match status" value="2"/>
</dbReference>
<feature type="transmembrane region" description="Helical" evidence="8">
    <location>
        <begin position="370"/>
        <end position="392"/>
    </location>
</feature>
<dbReference type="PANTHER" id="PTHR47737">
    <property type="entry name" value="GLYCINE BETAINE/PROLINE BETAINE TRANSPORT SYSTEM PERMEASE PROTEIN PROW"/>
    <property type="match status" value="1"/>
</dbReference>
<evidence type="ECO:0000256" key="7">
    <source>
        <dbReference type="ARBA" id="ARBA00023136"/>
    </source>
</evidence>
<organism evidence="10">
    <name type="scientific">marine metagenome</name>
    <dbReference type="NCBI Taxonomy" id="408172"/>
    <lineage>
        <taxon>unclassified sequences</taxon>
        <taxon>metagenomes</taxon>
        <taxon>ecological metagenomes</taxon>
    </lineage>
</organism>
<evidence type="ECO:0000256" key="6">
    <source>
        <dbReference type="ARBA" id="ARBA00022989"/>
    </source>
</evidence>
<proteinExistence type="predicted"/>
<keyword evidence="5 8" id="KW-0812">Transmembrane</keyword>
<gene>
    <name evidence="10" type="ORF">METZ01_LOCUS75290</name>
</gene>
<protein>
    <recommendedName>
        <fullName evidence="9">ABC transmembrane type-1 domain-containing protein</fullName>
    </recommendedName>
</protein>
<dbReference type="PANTHER" id="PTHR47737:SF1">
    <property type="entry name" value="GLYCINE BETAINE_PROLINE BETAINE TRANSPORT SYSTEM PERMEASE PROTEIN PROW"/>
    <property type="match status" value="1"/>
</dbReference>
<keyword evidence="7 8" id="KW-0472">Membrane</keyword>
<evidence type="ECO:0000256" key="8">
    <source>
        <dbReference type="SAM" id="Phobius"/>
    </source>
</evidence>
<dbReference type="Gene3D" id="1.10.3720.10">
    <property type="entry name" value="MetI-like"/>
    <property type="match status" value="2"/>
</dbReference>
<feature type="domain" description="ABC transmembrane type-1" evidence="9">
    <location>
        <begin position="169"/>
        <end position="348"/>
    </location>
</feature>
<dbReference type="GO" id="GO:0015226">
    <property type="term" value="F:carnitine transmembrane transporter activity"/>
    <property type="evidence" value="ECO:0007669"/>
    <property type="project" value="TreeGrafter"/>
</dbReference>
<feature type="transmembrane region" description="Helical" evidence="8">
    <location>
        <begin position="216"/>
        <end position="241"/>
    </location>
</feature>
<dbReference type="GO" id="GO:0031460">
    <property type="term" value="P:glycine betaine transport"/>
    <property type="evidence" value="ECO:0007669"/>
    <property type="project" value="TreeGrafter"/>
</dbReference>
<feature type="transmembrane region" description="Helical" evidence="8">
    <location>
        <begin position="652"/>
        <end position="672"/>
    </location>
</feature>
<comment type="subcellular location">
    <subcellularLocation>
        <location evidence="2">Cell membrane</location>
    </subcellularLocation>
    <subcellularLocation>
        <location evidence="1">Membrane</location>
        <topology evidence="1">Multi-pass membrane protein</topology>
    </subcellularLocation>
</comment>
<keyword evidence="3" id="KW-0813">Transport</keyword>